<keyword evidence="3" id="KW-0678">Repressor</keyword>
<reference evidence="12" key="1">
    <citation type="submission" date="2023-06" db="EMBL/GenBank/DDBJ databases">
        <title>Genome-scale phylogeny and comparative genomics of the fungal order Sordariales.</title>
        <authorList>
            <consortium name="Lawrence Berkeley National Laboratory"/>
            <person name="Hensen N."/>
            <person name="Bonometti L."/>
            <person name="Westerberg I."/>
            <person name="Brannstrom I.O."/>
            <person name="Guillou S."/>
            <person name="Cros-Aarteil S."/>
            <person name="Calhoun S."/>
            <person name="Haridas S."/>
            <person name="Kuo A."/>
            <person name="Mondo S."/>
            <person name="Pangilinan J."/>
            <person name="Riley R."/>
            <person name="Labutti K."/>
            <person name="Andreopoulos B."/>
            <person name="Lipzen A."/>
            <person name="Chen C."/>
            <person name="Yanf M."/>
            <person name="Daum C."/>
            <person name="Ng V."/>
            <person name="Clum A."/>
            <person name="Steindorff A."/>
            <person name="Ohm R."/>
            <person name="Martin F."/>
            <person name="Silar P."/>
            <person name="Natvig D."/>
            <person name="Lalanne C."/>
            <person name="Gautier V."/>
            <person name="Ament-Velasquez S.L."/>
            <person name="Kruys A."/>
            <person name="Hutchinson M.I."/>
            <person name="Powell A.J."/>
            <person name="Barry K."/>
            <person name="Miller A.N."/>
            <person name="Grigoriev I.V."/>
            <person name="Debuchy R."/>
            <person name="Gladieux P."/>
            <person name="Thoren M.H."/>
            <person name="Johannesson H."/>
        </authorList>
    </citation>
    <scope>NUCLEOTIDE SEQUENCE</scope>
    <source>
        <strain evidence="12">PSN4</strain>
    </source>
</reference>
<evidence type="ECO:0000256" key="8">
    <source>
        <dbReference type="ARBA" id="ARBA00023242"/>
    </source>
</evidence>
<evidence type="ECO:0000256" key="1">
    <source>
        <dbReference type="ARBA" id="ARBA00004123"/>
    </source>
</evidence>
<keyword evidence="7" id="KW-0804">Transcription</keyword>
<keyword evidence="8" id="KW-0539">Nucleus</keyword>
<dbReference type="PANTHER" id="PTHR10625:SF10">
    <property type="entry name" value="HISTONE DEACETYLASE HDAC1"/>
    <property type="match status" value="1"/>
</dbReference>
<sequence>MPVVNRDPAGVERSRPLYEVINNDKKRVAYFYDSDIGNYAYVTGHPMKPHRIRLAHSLVMNYNVYKFLEIYRAKPAVTSEMTQFHTDEYIEFLQKVTPDNMDSFMREQGKYNVGDDCPVFDGLFEFCGISAGGSMEGAARLNREKCDIAINWAGGLHHAKKSEASGFCYVNDIVLAILELLRFKKRVLYIDIDVHHGDGVEEAFYTTDRVMTVSFHKYGEYFPGTGELRDIGIGQGKNYAVNFPLRDGIDDTAYETIFEPVISAVMQYYQPEAVVLQCGGDSLSGDRLGCFNLSMRGHANCVNFVRSFNLPTLVLGGGGYTMRNVARTWAYETGRLVGVEMDSVLPYNEYYDYYGPDYELDVRSSNMENANGYEYLEKIKIAVIENLKKTAPVPSVQMQDVPRQGLGMSDDQEDELDDLDEDENKDVRMTQRQWEKKVQNQDEFEESDDEDMAEANGVYKSNGRTRKSIMDFQNPSAVDDDMEIDSGVGTPVQKPTEPAADNDDTILEDAENQVGEVEAEAPRDAALEGEKEGPQTDRDGDVDMTEADERPEEAKIKTEEVDGGALSESARDKSPAAPATSAKVDVETAKASEQPIAGSGETTAASGEATGDAEGSEKTDGRSKTAEAESRSG</sequence>
<feature type="compositionally biased region" description="Acidic residues" evidence="10">
    <location>
        <begin position="410"/>
        <end position="424"/>
    </location>
</feature>
<dbReference type="GO" id="GO:0033698">
    <property type="term" value="C:Rpd3L complex"/>
    <property type="evidence" value="ECO:0007669"/>
    <property type="project" value="UniProtKB-ARBA"/>
</dbReference>
<dbReference type="Gene3D" id="3.40.800.20">
    <property type="entry name" value="Histone deacetylase domain"/>
    <property type="match status" value="1"/>
</dbReference>
<feature type="compositionally biased region" description="Basic and acidic residues" evidence="10">
    <location>
        <begin position="520"/>
        <end position="541"/>
    </location>
</feature>
<dbReference type="EMBL" id="MU839830">
    <property type="protein sequence ID" value="KAK1757745.1"/>
    <property type="molecule type" value="Genomic_DNA"/>
</dbReference>
<keyword evidence="13" id="KW-1185">Reference proteome</keyword>
<dbReference type="InterPro" id="IPR023801">
    <property type="entry name" value="His_deacetylse_dom"/>
</dbReference>
<dbReference type="PRINTS" id="PR01271">
    <property type="entry name" value="HISDACETLASE"/>
</dbReference>
<dbReference type="PRINTS" id="PR01270">
    <property type="entry name" value="HDASUPER"/>
</dbReference>
<comment type="similarity">
    <text evidence="9">Belongs to the histone deacetylase family. HD Type 1 subfamily.</text>
</comment>
<evidence type="ECO:0000259" key="11">
    <source>
        <dbReference type="Pfam" id="PF00850"/>
    </source>
</evidence>
<dbReference type="SUPFAM" id="SSF52768">
    <property type="entry name" value="Arginase/deacetylase"/>
    <property type="match status" value="1"/>
</dbReference>
<dbReference type="Pfam" id="PF00850">
    <property type="entry name" value="Hist_deacetyl"/>
    <property type="match status" value="1"/>
</dbReference>
<dbReference type="PANTHER" id="PTHR10625">
    <property type="entry name" value="HISTONE DEACETYLASE HDAC1-RELATED"/>
    <property type="match status" value="1"/>
</dbReference>
<feature type="region of interest" description="Disordered" evidence="10">
    <location>
        <begin position="401"/>
        <end position="453"/>
    </location>
</feature>
<evidence type="ECO:0000256" key="10">
    <source>
        <dbReference type="SAM" id="MobiDB-lite"/>
    </source>
</evidence>
<protein>
    <recommendedName>
        <fullName evidence="2">histone deacetylase</fullName>
        <ecNumber evidence="2">3.5.1.98</ecNumber>
    </recommendedName>
</protein>
<accession>A0AAJ0BGB2</accession>
<dbReference type="FunFam" id="3.40.800.20:FF:000001">
    <property type="entry name" value="Histone deacetylase"/>
    <property type="match status" value="1"/>
</dbReference>
<dbReference type="GO" id="GO:0141221">
    <property type="term" value="F:histone deacetylase activity, hydrolytic mechanism"/>
    <property type="evidence" value="ECO:0007669"/>
    <property type="project" value="UniProtKB-EC"/>
</dbReference>
<evidence type="ECO:0000256" key="5">
    <source>
        <dbReference type="ARBA" id="ARBA00022853"/>
    </source>
</evidence>
<comment type="caution">
    <text evidence="12">The sequence shown here is derived from an EMBL/GenBank/DDBJ whole genome shotgun (WGS) entry which is preliminary data.</text>
</comment>
<evidence type="ECO:0000256" key="2">
    <source>
        <dbReference type="ARBA" id="ARBA00012111"/>
    </source>
</evidence>
<feature type="domain" description="Histone deacetylase" evidence="11">
    <location>
        <begin position="45"/>
        <end position="333"/>
    </location>
</feature>
<evidence type="ECO:0000256" key="7">
    <source>
        <dbReference type="ARBA" id="ARBA00023163"/>
    </source>
</evidence>
<evidence type="ECO:0000313" key="12">
    <source>
        <dbReference type="EMBL" id="KAK1757745.1"/>
    </source>
</evidence>
<evidence type="ECO:0000256" key="9">
    <source>
        <dbReference type="ARBA" id="ARBA00061569"/>
    </source>
</evidence>
<evidence type="ECO:0000256" key="3">
    <source>
        <dbReference type="ARBA" id="ARBA00022491"/>
    </source>
</evidence>
<keyword evidence="5" id="KW-0156">Chromatin regulator</keyword>
<evidence type="ECO:0000256" key="4">
    <source>
        <dbReference type="ARBA" id="ARBA00022801"/>
    </source>
</evidence>
<feature type="compositionally biased region" description="Basic and acidic residues" evidence="10">
    <location>
        <begin position="425"/>
        <end position="440"/>
    </location>
</feature>
<dbReference type="InterPro" id="IPR023696">
    <property type="entry name" value="Ureohydrolase_dom_sf"/>
</dbReference>
<evidence type="ECO:0000313" key="13">
    <source>
        <dbReference type="Proteomes" id="UP001239445"/>
    </source>
</evidence>
<name>A0AAJ0BGB2_9PEZI</name>
<keyword evidence="4" id="KW-0378">Hydrolase</keyword>
<dbReference type="EC" id="3.5.1.98" evidence="2"/>
<feature type="compositionally biased region" description="Basic and acidic residues" evidence="10">
    <location>
        <begin position="615"/>
        <end position="633"/>
    </location>
</feature>
<proteinExistence type="inferred from homology"/>
<feature type="compositionally biased region" description="Acidic residues" evidence="10">
    <location>
        <begin position="442"/>
        <end position="453"/>
    </location>
</feature>
<evidence type="ECO:0000256" key="6">
    <source>
        <dbReference type="ARBA" id="ARBA00023015"/>
    </source>
</evidence>
<dbReference type="InterPro" id="IPR003084">
    <property type="entry name" value="HDAC_I/II"/>
</dbReference>
<dbReference type="Proteomes" id="UP001239445">
    <property type="component" value="Unassembled WGS sequence"/>
</dbReference>
<dbReference type="GO" id="GO:0032221">
    <property type="term" value="C:Rpd3S complex"/>
    <property type="evidence" value="ECO:0007669"/>
    <property type="project" value="UniProtKB-ARBA"/>
</dbReference>
<feature type="compositionally biased region" description="Acidic residues" evidence="10">
    <location>
        <begin position="542"/>
        <end position="551"/>
    </location>
</feature>
<comment type="subcellular location">
    <subcellularLocation>
        <location evidence="1">Nucleus</location>
    </subcellularLocation>
</comment>
<keyword evidence="6" id="KW-0805">Transcription regulation</keyword>
<feature type="compositionally biased region" description="Acidic residues" evidence="10">
    <location>
        <begin position="500"/>
        <end position="511"/>
    </location>
</feature>
<dbReference type="CDD" id="cd10004">
    <property type="entry name" value="RPD3-like"/>
    <property type="match status" value="1"/>
</dbReference>
<organism evidence="12 13">
    <name type="scientific">Echria macrotheca</name>
    <dbReference type="NCBI Taxonomy" id="438768"/>
    <lineage>
        <taxon>Eukaryota</taxon>
        <taxon>Fungi</taxon>
        <taxon>Dikarya</taxon>
        <taxon>Ascomycota</taxon>
        <taxon>Pezizomycotina</taxon>
        <taxon>Sordariomycetes</taxon>
        <taxon>Sordariomycetidae</taxon>
        <taxon>Sordariales</taxon>
        <taxon>Schizotheciaceae</taxon>
        <taxon>Echria</taxon>
    </lineage>
</organism>
<dbReference type="GO" id="GO:0070210">
    <property type="term" value="C:Rpd3L-Expanded complex"/>
    <property type="evidence" value="ECO:0007669"/>
    <property type="project" value="TreeGrafter"/>
</dbReference>
<dbReference type="InterPro" id="IPR037138">
    <property type="entry name" value="His_deacetylse_dom_sf"/>
</dbReference>
<dbReference type="AlphaFoldDB" id="A0AAJ0BGB2"/>
<feature type="region of interest" description="Disordered" evidence="10">
    <location>
        <begin position="475"/>
        <end position="633"/>
    </location>
</feature>
<dbReference type="InterPro" id="IPR000286">
    <property type="entry name" value="HDACs"/>
</dbReference>
<gene>
    <name evidence="12" type="ORF">QBC47DRAFT_376898</name>
</gene>
<dbReference type="GO" id="GO:0031507">
    <property type="term" value="P:heterochromatin formation"/>
    <property type="evidence" value="ECO:0007669"/>
    <property type="project" value="TreeGrafter"/>
</dbReference>